<organism evidence="2 3">
    <name type="scientific">Selenomonas ruminantium</name>
    <dbReference type="NCBI Taxonomy" id="971"/>
    <lineage>
        <taxon>Bacteria</taxon>
        <taxon>Bacillati</taxon>
        <taxon>Bacillota</taxon>
        <taxon>Negativicutes</taxon>
        <taxon>Selenomonadales</taxon>
        <taxon>Selenomonadaceae</taxon>
        <taxon>Selenomonas</taxon>
    </lineage>
</organism>
<evidence type="ECO:0000313" key="3">
    <source>
        <dbReference type="Proteomes" id="UP000183469"/>
    </source>
</evidence>
<accession>A0A1H3XE15</accession>
<feature type="transmembrane region" description="Helical" evidence="1">
    <location>
        <begin position="50"/>
        <end position="71"/>
    </location>
</feature>
<reference evidence="2 3" key="1">
    <citation type="submission" date="2016-10" db="EMBL/GenBank/DDBJ databases">
        <authorList>
            <person name="de Groot N.N."/>
        </authorList>
    </citation>
    <scope>NUCLEOTIDE SEQUENCE [LARGE SCALE GENOMIC DNA]</scope>
    <source>
        <strain evidence="2 3">DSM 2872</strain>
    </source>
</reference>
<dbReference type="EMBL" id="FNQG01000005">
    <property type="protein sequence ID" value="SDZ97627.1"/>
    <property type="molecule type" value="Genomic_DNA"/>
</dbReference>
<keyword evidence="1" id="KW-0812">Transmembrane</keyword>
<dbReference type="PANTHER" id="PTHR30386">
    <property type="entry name" value="MEMBRANE FUSION SUBUNIT OF EMRAB-TOLC MULTIDRUG EFFLUX PUMP"/>
    <property type="match status" value="1"/>
</dbReference>
<evidence type="ECO:0000256" key="1">
    <source>
        <dbReference type="SAM" id="Phobius"/>
    </source>
</evidence>
<protein>
    <submittedName>
        <fullName evidence="2">NHLM bacteriocin system secretion protein</fullName>
    </submittedName>
</protein>
<sequence length="338" mass="36835">MDKQEKDNKSPEGAAERWTRSNNQIFSQEALDKMRSPEKLDTVLPITTPLGWMGLVAVAVMVFAVVIWSVFGSFTVKADGMGLIMDVSGVAKISTVSGGTIDELFVRPGVKVKKGEIVAHLYQSQETTAARMAQYGPELAANSRDAVNRVHEFDSRRNQKEAAEYIHSPYDGTVSEVLVAAGSVVGGGVPIVNVRVENTSGDLRGVLYIPVDKGGKRVEKGQTIQLAPNGVDVSQSGSLLGIVRSVSEYPISPQAMQKELGNEQLAQWILQSQQSAVMEVNFDLVKDPGSQSGYLWTSSVGEHKPITPGSFCTGSIIIERRPPIEKVFYKLSQWLRNR</sequence>
<dbReference type="Gene3D" id="2.40.50.100">
    <property type="match status" value="1"/>
</dbReference>
<keyword evidence="1" id="KW-0472">Membrane</keyword>
<dbReference type="OrthoDB" id="8439633at2"/>
<dbReference type="AlphaFoldDB" id="A0A1H3XE15"/>
<proteinExistence type="predicted"/>
<dbReference type="InterPro" id="IPR050739">
    <property type="entry name" value="MFP"/>
</dbReference>
<dbReference type="Proteomes" id="UP000183469">
    <property type="component" value="Unassembled WGS sequence"/>
</dbReference>
<gene>
    <name evidence="2" type="ORF">SAMN05660648_01454</name>
</gene>
<dbReference type="RefSeq" id="WP_026761196.1">
    <property type="nucleotide sequence ID" value="NZ_FNQG01000005.1"/>
</dbReference>
<keyword evidence="1" id="KW-1133">Transmembrane helix</keyword>
<evidence type="ECO:0000313" key="2">
    <source>
        <dbReference type="EMBL" id="SDZ97627.1"/>
    </source>
</evidence>
<dbReference type="PANTHER" id="PTHR30386:SF28">
    <property type="entry name" value="EXPORTED PROTEIN"/>
    <property type="match status" value="1"/>
</dbReference>
<name>A0A1H3XE15_SELRU</name>